<reference evidence="1" key="1">
    <citation type="submission" date="2023-04" db="EMBL/GenBank/DDBJ databases">
        <title>Draft Genome sequencing of Naganishia species isolated from polar environments using Oxford Nanopore Technology.</title>
        <authorList>
            <person name="Leo P."/>
            <person name="Venkateswaran K."/>
        </authorList>
    </citation>
    <scope>NUCLEOTIDE SEQUENCE</scope>
    <source>
        <strain evidence="1">MNA-CCFEE 5425</strain>
    </source>
</reference>
<dbReference type="Proteomes" id="UP001243375">
    <property type="component" value="Unassembled WGS sequence"/>
</dbReference>
<name>A0ACC2WQC5_9TREE</name>
<proteinExistence type="predicted"/>
<sequence length="352" mass="38059">MRYIIPPGGRTEEVSGKDADLVGLNLEEMEIASDPRIVLRGYTFKKTTSRPSAGIIPRKAIIVYFQGKCYRLVPFAVSDNLPLNRQRRLFRLFPTAPASASPETLPPSPPLTLSEIRLINDYKAVCEYATACAEHDAAGLRGLKVPVIFVGHSLGTSIATVLLFQLPTPVASPVVPTTSTPTECTSPHSRIRCDGLIFENGFASIPGMVKALSPHFPYHHLGSFAFDRRSTLAALQARVEPVIPVAKVTTLNATTSGSSAPSSASSLLHIIPILFISSVNDEMVPPLMMRKLCDAAKEKRSEAQPGEEGRVYWLKVKGALHDVALQKEAWGEGDHRGLRGLYGAGAAGSRRP</sequence>
<protein>
    <submittedName>
        <fullName evidence="1">Uncharacterized protein</fullName>
    </submittedName>
</protein>
<evidence type="ECO:0000313" key="2">
    <source>
        <dbReference type="Proteomes" id="UP001243375"/>
    </source>
</evidence>
<accession>A0ACC2WQC5</accession>
<evidence type="ECO:0000313" key="1">
    <source>
        <dbReference type="EMBL" id="KAJ9113683.1"/>
    </source>
</evidence>
<comment type="caution">
    <text evidence="1">The sequence shown here is derived from an EMBL/GenBank/DDBJ whole genome shotgun (WGS) entry which is preliminary data.</text>
</comment>
<dbReference type="EMBL" id="JASBWU010000021">
    <property type="protein sequence ID" value="KAJ9113683.1"/>
    <property type="molecule type" value="Genomic_DNA"/>
</dbReference>
<gene>
    <name evidence="1" type="ORF">QFC22_005992</name>
</gene>
<organism evidence="1 2">
    <name type="scientific">Naganishia vaughanmartiniae</name>
    <dbReference type="NCBI Taxonomy" id="1424756"/>
    <lineage>
        <taxon>Eukaryota</taxon>
        <taxon>Fungi</taxon>
        <taxon>Dikarya</taxon>
        <taxon>Basidiomycota</taxon>
        <taxon>Agaricomycotina</taxon>
        <taxon>Tremellomycetes</taxon>
        <taxon>Filobasidiales</taxon>
        <taxon>Filobasidiaceae</taxon>
        <taxon>Naganishia</taxon>
    </lineage>
</organism>
<keyword evidence="2" id="KW-1185">Reference proteome</keyword>